<dbReference type="AlphaFoldDB" id="A0A239D438"/>
<reference evidence="3" key="1">
    <citation type="submission" date="2017-06" db="EMBL/GenBank/DDBJ databases">
        <authorList>
            <person name="Varghese N."/>
            <person name="Submissions S."/>
        </authorList>
    </citation>
    <scope>NUCLEOTIDE SEQUENCE [LARGE SCALE GENOMIC DNA]</scope>
    <source>
        <strain evidence="3">LNB2</strain>
    </source>
</reference>
<dbReference type="OrthoDB" id="9792271at2"/>
<gene>
    <name evidence="2" type="ORF">SAMN06295912_103183</name>
</gene>
<accession>A0A239D438</accession>
<evidence type="ECO:0000313" key="2">
    <source>
        <dbReference type="EMBL" id="SNS26631.1"/>
    </source>
</evidence>
<dbReference type="PANTHER" id="PTHR18640">
    <property type="entry name" value="SOLUTE CARRIER FAMILY 10 MEMBER 7"/>
    <property type="match status" value="1"/>
</dbReference>
<feature type="transmembrane region" description="Helical" evidence="1">
    <location>
        <begin position="5"/>
        <end position="23"/>
    </location>
</feature>
<feature type="transmembrane region" description="Helical" evidence="1">
    <location>
        <begin position="125"/>
        <end position="143"/>
    </location>
</feature>
<name>A0A239D438_9SPHN</name>
<dbReference type="PANTHER" id="PTHR18640:SF5">
    <property type="entry name" value="SODIUM_BILE ACID COTRANSPORTER 7"/>
    <property type="match status" value="1"/>
</dbReference>
<dbReference type="Proteomes" id="UP000198281">
    <property type="component" value="Unassembled WGS sequence"/>
</dbReference>
<evidence type="ECO:0000313" key="3">
    <source>
        <dbReference type="Proteomes" id="UP000198281"/>
    </source>
</evidence>
<sequence>MWRRLIPDTFIFTLLATVALASLMPAQGAFAGIVDALATAAIVMLFFFHGAKLPREAIIEALGHWRLHAVILGSTFLMFPLLILAIRWLAPGLLPTQLWTGMLFMAALPGTVQSAIAFTSLARGNVAAAIAASSASQLLGIFLTPPLVGLLADAHGGDVDTAGIGRILLILFVPFVAGHLARPWIGEWVKRHRQLIGLSDRSAILLAVYSAFSAAVIEGIWRQLPLPVLGTLVILCLVVLAIALLFTRGAARLLGFSRADEIAIMFCGTKKSIVQGVPMARVLFAPADVGLILMPILLFHQFQLMACAWIARHYAAQTDDADG</sequence>
<feature type="transmembrane region" description="Helical" evidence="1">
    <location>
        <begin position="202"/>
        <end position="221"/>
    </location>
</feature>
<keyword evidence="1" id="KW-0812">Transmembrane</keyword>
<dbReference type="InterPro" id="IPR038770">
    <property type="entry name" value="Na+/solute_symporter_sf"/>
</dbReference>
<dbReference type="Pfam" id="PF13593">
    <property type="entry name" value="SBF_like"/>
    <property type="match status" value="1"/>
</dbReference>
<dbReference type="GO" id="GO:0005886">
    <property type="term" value="C:plasma membrane"/>
    <property type="evidence" value="ECO:0007669"/>
    <property type="project" value="TreeGrafter"/>
</dbReference>
<feature type="transmembrane region" description="Helical" evidence="1">
    <location>
        <begin position="96"/>
        <end position="118"/>
    </location>
</feature>
<dbReference type="PIRSF" id="PIRSF026166">
    <property type="entry name" value="UCP026166"/>
    <property type="match status" value="1"/>
</dbReference>
<evidence type="ECO:0000256" key="1">
    <source>
        <dbReference type="SAM" id="Phobius"/>
    </source>
</evidence>
<feature type="transmembrane region" description="Helical" evidence="1">
    <location>
        <begin position="29"/>
        <end position="48"/>
    </location>
</feature>
<dbReference type="EMBL" id="FZOS01000003">
    <property type="protein sequence ID" value="SNS26631.1"/>
    <property type="molecule type" value="Genomic_DNA"/>
</dbReference>
<dbReference type="RefSeq" id="WP_089218463.1">
    <property type="nucleotide sequence ID" value="NZ_FZOS01000003.1"/>
</dbReference>
<dbReference type="InterPro" id="IPR016833">
    <property type="entry name" value="Put_Na-Bile_cotransptr"/>
</dbReference>
<keyword evidence="3" id="KW-1185">Reference proteome</keyword>
<proteinExistence type="predicted"/>
<dbReference type="Gene3D" id="1.20.1530.20">
    <property type="match status" value="1"/>
</dbReference>
<feature type="transmembrane region" description="Helical" evidence="1">
    <location>
        <begin position="227"/>
        <end position="246"/>
    </location>
</feature>
<feature type="transmembrane region" description="Helical" evidence="1">
    <location>
        <begin position="69"/>
        <end position="90"/>
    </location>
</feature>
<keyword evidence="1" id="KW-0472">Membrane</keyword>
<organism evidence="2 3">
    <name type="scientific">Edaphosphingomonas laterariae</name>
    <dbReference type="NCBI Taxonomy" id="861865"/>
    <lineage>
        <taxon>Bacteria</taxon>
        <taxon>Pseudomonadati</taxon>
        <taxon>Pseudomonadota</taxon>
        <taxon>Alphaproteobacteria</taxon>
        <taxon>Sphingomonadales</taxon>
        <taxon>Rhizorhabdaceae</taxon>
        <taxon>Edaphosphingomonas</taxon>
    </lineage>
</organism>
<protein>
    <submittedName>
        <fullName evidence="2">Solute carrier family 10 (Sodium/bile acid cotransporter), member 7</fullName>
    </submittedName>
</protein>
<feature type="transmembrane region" description="Helical" evidence="1">
    <location>
        <begin position="163"/>
        <end position="181"/>
    </location>
</feature>
<keyword evidence="1" id="KW-1133">Transmembrane helix</keyword>